<evidence type="ECO:0000313" key="3">
    <source>
        <dbReference type="Proteomes" id="UP001519271"/>
    </source>
</evidence>
<name>A0ABS4G4T1_9CLOT</name>
<keyword evidence="3" id="KW-1185">Reference proteome</keyword>
<dbReference type="GO" id="GO:0016805">
    <property type="term" value="F:dipeptidase activity"/>
    <property type="evidence" value="ECO:0007669"/>
    <property type="project" value="UniProtKB-KW"/>
</dbReference>
<dbReference type="NCBIfam" id="TIGR01893">
    <property type="entry name" value="aa-his-dipept"/>
    <property type="match status" value="1"/>
</dbReference>
<reference evidence="2 3" key="1">
    <citation type="submission" date="2021-03" db="EMBL/GenBank/DDBJ databases">
        <title>Genomic Encyclopedia of Type Strains, Phase IV (KMG-IV): sequencing the most valuable type-strain genomes for metagenomic binning, comparative biology and taxonomic classification.</title>
        <authorList>
            <person name="Goeker M."/>
        </authorList>
    </citation>
    <scope>NUCLEOTIDE SEQUENCE [LARGE SCALE GENOMIC DNA]</scope>
    <source>
        <strain evidence="2 3">DSM 6139</strain>
    </source>
</reference>
<gene>
    <name evidence="2" type="ORF">J2Z34_002033</name>
</gene>
<dbReference type="Pfam" id="PF01546">
    <property type="entry name" value="Peptidase_M20"/>
    <property type="match status" value="1"/>
</dbReference>
<dbReference type="EC" id="3.4.13.-" evidence="2"/>
<dbReference type="SUPFAM" id="SSF53187">
    <property type="entry name" value="Zn-dependent exopeptidases"/>
    <property type="match status" value="1"/>
</dbReference>
<dbReference type="PRINTS" id="PR00934">
    <property type="entry name" value="XHISDIPTASE"/>
</dbReference>
<dbReference type="InterPro" id="IPR001160">
    <property type="entry name" value="Peptidase_M20C"/>
</dbReference>
<accession>A0ABS4G4T1</accession>
<dbReference type="Gene3D" id="3.40.630.10">
    <property type="entry name" value="Zn peptidases"/>
    <property type="match status" value="2"/>
</dbReference>
<dbReference type="Proteomes" id="UP001519271">
    <property type="component" value="Unassembled WGS sequence"/>
</dbReference>
<keyword evidence="2" id="KW-0224">Dipeptidase</keyword>
<evidence type="ECO:0000259" key="1">
    <source>
        <dbReference type="Pfam" id="PF07687"/>
    </source>
</evidence>
<evidence type="ECO:0000313" key="2">
    <source>
        <dbReference type="EMBL" id="MBP1919544.1"/>
    </source>
</evidence>
<proteinExistence type="predicted"/>
<feature type="domain" description="Peptidase M20 dimerisation" evidence="1">
    <location>
        <begin position="206"/>
        <end position="274"/>
    </location>
</feature>
<dbReference type="EMBL" id="JAGGKC010000016">
    <property type="protein sequence ID" value="MBP1919544.1"/>
    <property type="molecule type" value="Genomic_DNA"/>
</dbReference>
<organism evidence="2 3">
    <name type="scientific">Youngiibacter multivorans</name>
    <dbReference type="NCBI Taxonomy" id="937251"/>
    <lineage>
        <taxon>Bacteria</taxon>
        <taxon>Bacillati</taxon>
        <taxon>Bacillota</taxon>
        <taxon>Clostridia</taxon>
        <taxon>Eubacteriales</taxon>
        <taxon>Clostridiaceae</taxon>
        <taxon>Youngiibacter</taxon>
    </lineage>
</organism>
<sequence length="480" mass="52440">MGVLSGLKPEKVMRYFEEISMIPRGSGNEKGISDYLKSFAEARGLEVVQDEVLNIIIRKNGSPGYEDSPAVILQGHMDMVNEKNKDTVHDFMNDPLKLRIVDDYIYASGTTLGADNGIAIAYALAVLDSDDISHPPLEVLVTVEEETGLLGAAKVDGSHFHGKTLINLDSEEEGVFLVSCAGGARQIVSLPVVHEAAEGSAFRIQVKGLKGGHSGMEIHKERGNSNKILGRILHHLCKKYDLRITEISGGSKMNAIPRESEALVVVRGDADGFEKEVQIVAGVALAEIKTQDPELKVTAESASLPSETFTKETTGKAEELLLLLPDGVLNYSQDIPGLVETSLNLGVLQTDEKSVKFEFAVRSSVETRKKLTLEKVRTLAASYGAVAEVSSSYPGWNYDRDSKIRQRFIDTYKRLYGKNAEVTAIHAGVECGLLSEKIDGLDMISLGPDMFDVHTPEEHISISSIARTYDLLLEVLRDLR</sequence>
<keyword evidence="2" id="KW-0378">Hydrolase</keyword>
<comment type="caution">
    <text evidence="2">The sequence shown here is derived from an EMBL/GenBank/DDBJ whole genome shotgun (WGS) entry which is preliminary data.</text>
</comment>
<keyword evidence="2" id="KW-0645">Protease</keyword>
<dbReference type="InterPro" id="IPR011650">
    <property type="entry name" value="Peptidase_M20_dimer"/>
</dbReference>
<dbReference type="RefSeq" id="WP_209459744.1">
    <property type="nucleotide sequence ID" value="NZ_JAGGKC010000016.1"/>
</dbReference>
<dbReference type="PIRSF" id="PIRSF016599">
    <property type="entry name" value="Xaa-His_dipept"/>
    <property type="match status" value="1"/>
</dbReference>
<dbReference type="CDD" id="cd03890">
    <property type="entry name" value="M20_pepD"/>
    <property type="match status" value="1"/>
</dbReference>
<dbReference type="PANTHER" id="PTHR43501:SF1">
    <property type="entry name" value="CYTOSOL NON-SPECIFIC DIPEPTIDASE"/>
    <property type="match status" value="1"/>
</dbReference>
<dbReference type="InterPro" id="IPR002933">
    <property type="entry name" value="Peptidase_M20"/>
</dbReference>
<dbReference type="PANTHER" id="PTHR43501">
    <property type="entry name" value="CYTOSOL NON-SPECIFIC DIPEPTIDASE"/>
    <property type="match status" value="1"/>
</dbReference>
<dbReference type="Pfam" id="PF07687">
    <property type="entry name" value="M20_dimer"/>
    <property type="match status" value="1"/>
</dbReference>
<protein>
    <submittedName>
        <fullName evidence="2">Dipeptidase D</fullName>
        <ecNumber evidence="2">3.4.13.-</ecNumber>
    </submittedName>
</protein>